<dbReference type="AlphaFoldDB" id="A0A1Y2CW37"/>
<dbReference type="Proteomes" id="UP000193642">
    <property type="component" value="Unassembled WGS sequence"/>
</dbReference>
<sequence>MWSQTGTSYAEDLFEGGEKGEYRVKRLDKAALSCAFRVKKGWEFLWSSWSIGIPEIQEMRKKQWFSMSTYDNVCSFVLVSVPTQHGNLVTLKANKNYETDSGIDGKYDFYKFLSMETRIQYQVQLQFKNKEKAALFLQDFMAAIESIKNESPVFKKSSSSSPWGQQEPEPALPDLGRLKLERSKSNLNLNFNQGRQDSGQNPAPSICHSRQVSQRQISQNEGAF</sequence>
<protein>
    <recommendedName>
        <fullName evidence="4">RanBD1 domain-containing protein</fullName>
    </recommendedName>
</protein>
<keyword evidence="3" id="KW-1185">Reference proteome</keyword>
<dbReference type="OrthoDB" id="10273549at2759"/>
<feature type="region of interest" description="Disordered" evidence="1">
    <location>
        <begin position="155"/>
        <end position="224"/>
    </location>
</feature>
<reference evidence="2 3" key="1">
    <citation type="submission" date="2016-07" db="EMBL/GenBank/DDBJ databases">
        <title>Pervasive Adenine N6-methylation of Active Genes in Fungi.</title>
        <authorList>
            <consortium name="DOE Joint Genome Institute"/>
            <person name="Mondo S.J."/>
            <person name="Dannebaum R.O."/>
            <person name="Kuo R.C."/>
            <person name="Labutti K."/>
            <person name="Haridas S."/>
            <person name="Kuo A."/>
            <person name="Salamov A."/>
            <person name="Ahrendt S.R."/>
            <person name="Lipzen A."/>
            <person name="Sullivan W."/>
            <person name="Andreopoulos W.B."/>
            <person name="Clum A."/>
            <person name="Lindquist E."/>
            <person name="Daum C."/>
            <person name="Ramamoorthy G.K."/>
            <person name="Gryganskyi A."/>
            <person name="Culley D."/>
            <person name="Magnuson J.K."/>
            <person name="James T.Y."/>
            <person name="O'Malley M.A."/>
            <person name="Stajich J.E."/>
            <person name="Spatafora J.W."/>
            <person name="Visel A."/>
            <person name="Grigoriev I.V."/>
        </authorList>
    </citation>
    <scope>NUCLEOTIDE SEQUENCE [LARGE SCALE GENOMIC DNA]</scope>
    <source>
        <strain evidence="2 3">JEL800</strain>
    </source>
</reference>
<evidence type="ECO:0000256" key="1">
    <source>
        <dbReference type="SAM" id="MobiDB-lite"/>
    </source>
</evidence>
<evidence type="ECO:0000313" key="2">
    <source>
        <dbReference type="EMBL" id="ORY51231.1"/>
    </source>
</evidence>
<feature type="compositionally biased region" description="Polar residues" evidence="1">
    <location>
        <begin position="185"/>
        <end position="224"/>
    </location>
</feature>
<name>A0A1Y2CW37_9FUNG</name>
<evidence type="ECO:0008006" key="4">
    <source>
        <dbReference type="Google" id="ProtNLM"/>
    </source>
</evidence>
<proteinExistence type="predicted"/>
<dbReference type="EMBL" id="MCGO01000005">
    <property type="protein sequence ID" value="ORY51231.1"/>
    <property type="molecule type" value="Genomic_DNA"/>
</dbReference>
<comment type="caution">
    <text evidence="2">The sequence shown here is derived from an EMBL/GenBank/DDBJ whole genome shotgun (WGS) entry which is preliminary data.</text>
</comment>
<gene>
    <name evidence="2" type="ORF">BCR33DRAFT_450326</name>
</gene>
<accession>A0A1Y2CW37</accession>
<evidence type="ECO:0000313" key="3">
    <source>
        <dbReference type="Proteomes" id="UP000193642"/>
    </source>
</evidence>
<organism evidence="2 3">
    <name type="scientific">Rhizoclosmatium globosum</name>
    <dbReference type="NCBI Taxonomy" id="329046"/>
    <lineage>
        <taxon>Eukaryota</taxon>
        <taxon>Fungi</taxon>
        <taxon>Fungi incertae sedis</taxon>
        <taxon>Chytridiomycota</taxon>
        <taxon>Chytridiomycota incertae sedis</taxon>
        <taxon>Chytridiomycetes</taxon>
        <taxon>Chytridiales</taxon>
        <taxon>Chytriomycetaceae</taxon>
        <taxon>Rhizoclosmatium</taxon>
    </lineage>
</organism>